<sequence>MIYQVKVFNPKGGLRKTVSSKKLCKLGLERALSKHSYGETIRAGFVKRKSIPALKSWRELNFILDGISIGRSER</sequence>
<accession>A0A0F9JFT7</accession>
<organism evidence="1">
    <name type="scientific">marine sediment metagenome</name>
    <dbReference type="NCBI Taxonomy" id="412755"/>
    <lineage>
        <taxon>unclassified sequences</taxon>
        <taxon>metagenomes</taxon>
        <taxon>ecological metagenomes</taxon>
    </lineage>
</organism>
<reference evidence="1" key="1">
    <citation type="journal article" date="2015" name="Nature">
        <title>Complex archaea that bridge the gap between prokaryotes and eukaryotes.</title>
        <authorList>
            <person name="Spang A."/>
            <person name="Saw J.H."/>
            <person name="Jorgensen S.L."/>
            <person name="Zaremba-Niedzwiedzka K."/>
            <person name="Martijn J."/>
            <person name="Lind A.E."/>
            <person name="van Eijk R."/>
            <person name="Schleper C."/>
            <person name="Guy L."/>
            <person name="Ettema T.J."/>
        </authorList>
    </citation>
    <scope>NUCLEOTIDE SEQUENCE</scope>
</reference>
<dbReference type="AlphaFoldDB" id="A0A0F9JFT7"/>
<gene>
    <name evidence="1" type="ORF">LCGC14_1761870</name>
</gene>
<evidence type="ECO:0000313" key="1">
    <source>
        <dbReference type="EMBL" id="KKM04676.1"/>
    </source>
</evidence>
<proteinExistence type="predicted"/>
<comment type="caution">
    <text evidence="1">The sequence shown here is derived from an EMBL/GenBank/DDBJ whole genome shotgun (WGS) entry which is preliminary data.</text>
</comment>
<name>A0A0F9JFT7_9ZZZZ</name>
<dbReference type="EMBL" id="LAZR01016402">
    <property type="protein sequence ID" value="KKM04676.1"/>
    <property type="molecule type" value="Genomic_DNA"/>
</dbReference>
<protein>
    <submittedName>
        <fullName evidence="1">Uncharacterized protein</fullName>
    </submittedName>
</protein>